<keyword evidence="3" id="KW-1185">Reference proteome</keyword>
<evidence type="ECO:0000313" key="3">
    <source>
        <dbReference type="Proteomes" id="UP000321424"/>
    </source>
</evidence>
<dbReference type="EMBL" id="BJXA01000111">
    <property type="protein sequence ID" value="GEM43711.1"/>
    <property type="molecule type" value="Genomic_DNA"/>
</dbReference>
<evidence type="ECO:0000313" key="2">
    <source>
        <dbReference type="EMBL" id="GEM43711.1"/>
    </source>
</evidence>
<dbReference type="Proteomes" id="UP000321424">
    <property type="component" value="Unassembled WGS sequence"/>
</dbReference>
<reference evidence="2 3" key="1">
    <citation type="submission" date="2019-07" db="EMBL/GenBank/DDBJ databases">
        <title>Whole genome shotgun sequence of Nocardia ninae NBRC 108245.</title>
        <authorList>
            <person name="Hosoyama A."/>
            <person name="Uohara A."/>
            <person name="Ohji S."/>
            <person name="Ichikawa N."/>
        </authorList>
    </citation>
    <scope>NUCLEOTIDE SEQUENCE [LARGE SCALE GENOMIC DNA]</scope>
    <source>
        <strain evidence="2 3">NBRC 108245</strain>
    </source>
</reference>
<accession>A0A511MTE8</accession>
<dbReference type="PROSITE" id="PS51257">
    <property type="entry name" value="PROKAR_LIPOPROTEIN"/>
    <property type="match status" value="1"/>
</dbReference>
<feature type="compositionally biased region" description="Polar residues" evidence="1">
    <location>
        <begin position="24"/>
        <end position="33"/>
    </location>
</feature>
<proteinExistence type="predicted"/>
<dbReference type="AlphaFoldDB" id="A0A511MTE8"/>
<protein>
    <submittedName>
        <fullName evidence="2">Uncharacterized protein</fullName>
    </submittedName>
</protein>
<sequence>MDAALRNRGCVDDVAAPNAAMGPVSTTGCSEASQRSEQHSPRSESMAAWAGDRKGFFPSPTRPVKTAGLDYPAIAEPVHRRELLEHAFDPYTDWTAARDSLRGVVNVGDRVRIGVSGVSVFTVVEIEGDRAVVESIEDVPGRYPWSARVADLVPAED</sequence>
<feature type="region of interest" description="Disordered" evidence="1">
    <location>
        <begin position="16"/>
        <end position="61"/>
    </location>
</feature>
<evidence type="ECO:0000256" key="1">
    <source>
        <dbReference type="SAM" id="MobiDB-lite"/>
    </source>
</evidence>
<comment type="caution">
    <text evidence="2">The sequence shown here is derived from an EMBL/GenBank/DDBJ whole genome shotgun (WGS) entry which is preliminary data.</text>
</comment>
<organism evidence="2 3">
    <name type="scientific">Nocardia ninae NBRC 108245</name>
    <dbReference type="NCBI Taxonomy" id="1210091"/>
    <lineage>
        <taxon>Bacteria</taxon>
        <taxon>Bacillati</taxon>
        <taxon>Actinomycetota</taxon>
        <taxon>Actinomycetes</taxon>
        <taxon>Mycobacteriales</taxon>
        <taxon>Nocardiaceae</taxon>
        <taxon>Nocardia</taxon>
    </lineage>
</organism>
<name>A0A511MTE8_9NOCA</name>
<gene>
    <name evidence="2" type="ORF">NN4_82300</name>
</gene>